<dbReference type="AlphaFoldDB" id="A0A841PV40"/>
<dbReference type="EMBL" id="JACHEF010000012">
    <property type="protein sequence ID" value="MBB6414039.1"/>
    <property type="molecule type" value="Genomic_DNA"/>
</dbReference>
<gene>
    <name evidence="2" type="ORF">HNQ71_006748</name>
</gene>
<keyword evidence="3" id="KW-1185">Reference proteome</keyword>
<reference evidence="2 3" key="1">
    <citation type="submission" date="2020-08" db="EMBL/GenBank/DDBJ databases">
        <title>Genomic Encyclopedia of Type Strains, Phase IV (KMG-IV): sequencing the most valuable type-strain genomes for metagenomic binning, comparative biology and taxonomic classification.</title>
        <authorList>
            <person name="Goeker M."/>
        </authorList>
    </citation>
    <scope>NUCLEOTIDE SEQUENCE [LARGE SCALE GENOMIC DNA]</scope>
    <source>
        <strain evidence="2 3">DSM 100039</strain>
    </source>
</reference>
<evidence type="ECO:0000313" key="3">
    <source>
        <dbReference type="Proteomes" id="UP000556329"/>
    </source>
</evidence>
<protein>
    <submittedName>
        <fullName evidence="2">Uncharacterized protein</fullName>
    </submittedName>
</protein>
<organism evidence="2 3">
    <name type="scientific">Mesorhizobium sangaii</name>
    <dbReference type="NCBI Taxonomy" id="505389"/>
    <lineage>
        <taxon>Bacteria</taxon>
        <taxon>Pseudomonadati</taxon>
        <taxon>Pseudomonadota</taxon>
        <taxon>Alphaproteobacteria</taxon>
        <taxon>Hyphomicrobiales</taxon>
        <taxon>Phyllobacteriaceae</taxon>
        <taxon>Mesorhizobium</taxon>
    </lineage>
</organism>
<feature type="region of interest" description="Disordered" evidence="1">
    <location>
        <begin position="109"/>
        <end position="128"/>
    </location>
</feature>
<feature type="region of interest" description="Disordered" evidence="1">
    <location>
        <begin position="48"/>
        <end position="86"/>
    </location>
</feature>
<name>A0A841PV40_9HYPH</name>
<accession>A0A841PV40</accession>
<evidence type="ECO:0000256" key="1">
    <source>
        <dbReference type="SAM" id="MobiDB-lite"/>
    </source>
</evidence>
<evidence type="ECO:0000313" key="2">
    <source>
        <dbReference type="EMBL" id="MBB6414039.1"/>
    </source>
</evidence>
<proteinExistence type="predicted"/>
<dbReference type="Proteomes" id="UP000556329">
    <property type="component" value="Unassembled WGS sequence"/>
</dbReference>
<sequence length="128" mass="14463">MKTHLHDGSNGTNGKLEAWRYSVSAIAIKFAIREIVIRLRRRDWFESQGRQNRRAHCRPPGRFSQDAADAFNRDGTKHGNAAPFMRNDDTPQLLPTGVAVFPGWQSGQSCRQGAQGRYPGVAHRRRHA</sequence>
<comment type="caution">
    <text evidence="2">The sequence shown here is derived from an EMBL/GenBank/DDBJ whole genome shotgun (WGS) entry which is preliminary data.</text>
</comment>